<dbReference type="CDD" id="cd07576">
    <property type="entry name" value="R-amidase_like"/>
    <property type="match status" value="1"/>
</dbReference>
<dbReference type="InterPro" id="IPR036526">
    <property type="entry name" value="C-N_Hydrolase_sf"/>
</dbReference>
<reference evidence="3 4" key="1">
    <citation type="submission" date="2019-12" db="EMBL/GenBank/DDBJ databases">
        <authorList>
            <person name="Li M."/>
        </authorList>
    </citation>
    <scope>NUCLEOTIDE SEQUENCE [LARGE SCALE GENOMIC DNA]</scope>
    <source>
        <strain evidence="3 4">GBMRC 2046</strain>
    </source>
</reference>
<dbReference type="PANTHER" id="PTHR43674">
    <property type="entry name" value="NITRILASE C965.09-RELATED"/>
    <property type="match status" value="1"/>
</dbReference>
<evidence type="ECO:0000259" key="2">
    <source>
        <dbReference type="PROSITE" id="PS50263"/>
    </source>
</evidence>
<dbReference type="InterPro" id="IPR044083">
    <property type="entry name" value="RamA-like"/>
</dbReference>
<dbReference type="GO" id="GO:0016811">
    <property type="term" value="F:hydrolase activity, acting on carbon-nitrogen (but not peptide) bonds, in linear amides"/>
    <property type="evidence" value="ECO:0007669"/>
    <property type="project" value="UniProtKB-ARBA"/>
</dbReference>
<dbReference type="EMBL" id="WUMV01000006">
    <property type="protein sequence ID" value="MXN65846.1"/>
    <property type="molecule type" value="Genomic_DNA"/>
</dbReference>
<evidence type="ECO:0000313" key="3">
    <source>
        <dbReference type="EMBL" id="MXN65846.1"/>
    </source>
</evidence>
<dbReference type="SUPFAM" id="SSF56317">
    <property type="entry name" value="Carbon-nitrogen hydrolase"/>
    <property type="match status" value="1"/>
</dbReference>
<evidence type="ECO:0000256" key="1">
    <source>
        <dbReference type="ARBA" id="ARBA00022801"/>
    </source>
</evidence>
<organism evidence="3 4">
    <name type="scientific">Stappia sediminis</name>
    <dbReference type="NCBI Taxonomy" id="2692190"/>
    <lineage>
        <taxon>Bacteria</taxon>
        <taxon>Pseudomonadati</taxon>
        <taxon>Pseudomonadota</taxon>
        <taxon>Alphaproteobacteria</taxon>
        <taxon>Hyphomicrobiales</taxon>
        <taxon>Stappiaceae</taxon>
        <taxon>Stappia</taxon>
    </lineage>
</organism>
<dbReference type="Pfam" id="PF00795">
    <property type="entry name" value="CN_hydrolase"/>
    <property type="match status" value="1"/>
</dbReference>
<dbReference type="InterPro" id="IPR050345">
    <property type="entry name" value="Aliph_Amidase/BUP"/>
</dbReference>
<sequence>MVGRRQGVKLAACQMPAELKGVEARLAAIADAARQAGSKGTDIAVFPELATTGYGLGDDIRALAEPADGPTIARLKAVSSECGVALVVGLPLIEDGIAYNACAFIAPDGAVSTYSKIQLYGDYEKALFRPGCAMPPIFDYRGMRFGLLICFDVEFPERVRDLALRGAEAILVPTALPRIDGGRFIATSVIPVRAFENQVFVVYANHAGRDARFSYQGLSCIAAPDGSLLAQASEAGAKIIRAELDAGAYKACREQNPYLSELRANPDG</sequence>
<dbReference type="PROSITE" id="PS50263">
    <property type="entry name" value="CN_HYDROLASE"/>
    <property type="match status" value="1"/>
</dbReference>
<proteinExistence type="predicted"/>
<dbReference type="InterPro" id="IPR003010">
    <property type="entry name" value="C-N_Hydrolase"/>
</dbReference>
<protein>
    <submittedName>
        <fullName evidence="3">Hydrolase</fullName>
    </submittedName>
</protein>
<feature type="domain" description="CN hydrolase" evidence="2">
    <location>
        <begin position="8"/>
        <end position="246"/>
    </location>
</feature>
<dbReference type="Gene3D" id="3.60.110.10">
    <property type="entry name" value="Carbon-nitrogen hydrolase"/>
    <property type="match status" value="1"/>
</dbReference>
<dbReference type="PANTHER" id="PTHR43674:SF2">
    <property type="entry name" value="BETA-UREIDOPROPIONASE"/>
    <property type="match status" value="1"/>
</dbReference>
<dbReference type="Proteomes" id="UP000433101">
    <property type="component" value="Unassembled WGS sequence"/>
</dbReference>
<accession>A0A7X3LVE6</accession>
<name>A0A7X3LVE6_9HYPH</name>
<evidence type="ECO:0000313" key="4">
    <source>
        <dbReference type="Proteomes" id="UP000433101"/>
    </source>
</evidence>
<keyword evidence="4" id="KW-1185">Reference proteome</keyword>
<keyword evidence="1 3" id="KW-0378">Hydrolase</keyword>
<gene>
    <name evidence="3" type="ORF">GR183_13105</name>
</gene>
<dbReference type="AlphaFoldDB" id="A0A7X3LVE6"/>
<comment type="caution">
    <text evidence="3">The sequence shown here is derived from an EMBL/GenBank/DDBJ whole genome shotgun (WGS) entry which is preliminary data.</text>
</comment>